<dbReference type="RefSeq" id="WP_133629217.1">
    <property type="nucleotide sequence ID" value="NZ_SOAZ01000030.1"/>
</dbReference>
<keyword evidence="1" id="KW-0472">Membrane</keyword>
<sequence>MKHFRTFLGYAIAGMFVMSVWGALSDKYGLLGGWFAGLCIIAPMWFLNHYLGIINNENGAAFVDQALGIAIAGTMRDVFLAGSINPLVQSIPTLIIVILGGMTGGICAAAIQKDMAKEAVITANESKELNV</sequence>
<keyword evidence="1" id="KW-1133">Transmembrane helix</keyword>
<gene>
    <name evidence="2" type="ORF">EDD71_1306</name>
</gene>
<comment type="caution">
    <text evidence="2">The sequence shown here is derived from an EMBL/GenBank/DDBJ whole genome shotgun (WGS) entry which is preliminary data.</text>
</comment>
<dbReference type="AlphaFoldDB" id="A0A4R7KCE0"/>
<protein>
    <submittedName>
        <fullName evidence="2">Uncharacterized protein</fullName>
    </submittedName>
</protein>
<feature type="transmembrane region" description="Helical" evidence="1">
    <location>
        <begin position="91"/>
        <end position="111"/>
    </location>
</feature>
<evidence type="ECO:0000256" key="1">
    <source>
        <dbReference type="SAM" id="Phobius"/>
    </source>
</evidence>
<keyword evidence="3" id="KW-1185">Reference proteome</keyword>
<feature type="transmembrane region" description="Helical" evidence="1">
    <location>
        <begin position="30"/>
        <end position="47"/>
    </location>
</feature>
<proteinExistence type="predicted"/>
<keyword evidence="1" id="KW-0812">Transmembrane</keyword>
<dbReference type="EMBL" id="SOAZ01000030">
    <property type="protein sequence ID" value="TDT50346.1"/>
    <property type="molecule type" value="Genomic_DNA"/>
</dbReference>
<evidence type="ECO:0000313" key="3">
    <source>
        <dbReference type="Proteomes" id="UP000295325"/>
    </source>
</evidence>
<organism evidence="2 3">
    <name type="scientific">Fonticella tunisiensis</name>
    <dbReference type="NCBI Taxonomy" id="1096341"/>
    <lineage>
        <taxon>Bacteria</taxon>
        <taxon>Bacillati</taxon>
        <taxon>Bacillota</taxon>
        <taxon>Clostridia</taxon>
        <taxon>Eubacteriales</taxon>
        <taxon>Clostridiaceae</taxon>
        <taxon>Fonticella</taxon>
    </lineage>
</organism>
<feature type="transmembrane region" description="Helical" evidence="1">
    <location>
        <begin position="59"/>
        <end position="79"/>
    </location>
</feature>
<accession>A0A4R7KCE0</accession>
<feature type="transmembrane region" description="Helical" evidence="1">
    <location>
        <begin position="7"/>
        <end position="24"/>
    </location>
</feature>
<dbReference type="OrthoDB" id="1908850at2"/>
<dbReference type="InterPro" id="IPR054200">
    <property type="entry name" value="DUF6905"/>
</dbReference>
<reference evidence="2 3" key="1">
    <citation type="submission" date="2019-03" db="EMBL/GenBank/DDBJ databases">
        <title>Genomic Encyclopedia of Type Strains, Phase IV (KMG-IV): sequencing the most valuable type-strain genomes for metagenomic binning, comparative biology and taxonomic classification.</title>
        <authorList>
            <person name="Goeker M."/>
        </authorList>
    </citation>
    <scope>NUCLEOTIDE SEQUENCE [LARGE SCALE GENOMIC DNA]</scope>
    <source>
        <strain evidence="2 3">DSM 24455</strain>
    </source>
</reference>
<dbReference type="Pfam" id="PF21846">
    <property type="entry name" value="DUF6905"/>
    <property type="match status" value="1"/>
</dbReference>
<dbReference type="Proteomes" id="UP000295325">
    <property type="component" value="Unassembled WGS sequence"/>
</dbReference>
<evidence type="ECO:0000313" key="2">
    <source>
        <dbReference type="EMBL" id="TDT50346.1"/>
    </source>
</evidence>
<name>A0A4R7KCE0_9CLOT</name>